<dbReference type="Proteomes" id="UP000026962">
    <property type="component" value="Chromosome 9"/>
</dbReference>
<name>A0A0E0M451_ORYPU</name>
<organism evidence="1">
    <name type="scientific">Oryza punctata</name>
    <name type="common">Red rice</name>
    <dbReference type="NCBI Taxonomy" id="4537"/>
    <lineage>
        <taxon>Eukaryota</taxon>
        <taxon>Viridiplantae</taxon>
        <taxon>Streptophyta</taxon>
        <taxon>Embryophyta</taxon>
        <taxon>Tracheophyta</taxon>
        <taxon>Spermatophyta</taxon>
        <taxon>Magnoliopsida</taxon>
        <taxon>Liliopsida</taxon>
        <taxon>Poales</taxon>
        <taxon>Poaceae</taxon>
        <taxon>BOP clade</taxon>
        <taxon>Oryzoideae</taxon>
        <taxon>Oryzeae</taxon>
        <taxon>Oryzinae</taxon>
        <taxon>Oryza</taxon>
    </lineage>
</organism>
<proteinExistence type="predicted"/>
<dbReference type="EnsemblPlants" id="OPUNC09G16940.1">
    <property type="protein sequence ID" value="OPUNC09G16940.1"/>
    <property type="gene ID" value="OPUNC09G16940"/>
</dbReference>
<dbReference type="Gramene" id="OPUNC09G16940.1">
    <property type="protein sequence ID" value="OPUNC09G16940.1"/>
    <property type="gene ID" value="OPUNC09G16940"/>
</dbReference>
<evidence type="ECO:0000313" key="1">
    <source>
        <dbReference type="EnsemblPlants" id="OPUNC09G16940.1"/>
    </source>
</evidence>
<dbReference type="AlphaFoldDB" id="A0A0E0M451"/>
<reference evidence="1" key="2">
    <citation type="submission" date="2018-05" db="EMBL/GenBank/DDBJ databases">
        <title>OpunRS2 (Oryza punctata Reference Sequence Version 2).</title>
        <authorList>
            <person name="Zhang J."/>
            <person name="Kudrna D."/>
            <person name="Lee S."/>
            <person name="Talag J."/>
            <person name="Welchert J."/>
            <person name="Wing R.A."/>
        </authorList>
    </citation>
    <scope>NUCLEOTIDE SEQUENCE [LARGE SCALE GENOMIC DNA]</scope>
</reference>
<reference evidence="1" key="1">
    <citation type="submission" date="2015-04" db="UniProtKB">
        <authorList>
            <consortium name="EnsemblPlants"/>
        </authorList>
    </citation>
    <scope>IDENTIFICATION</scope>
</reference>
<dbReference type="HOGENOM" id="CLU_2088759_0_0_1"/>
<accession>A0A0E0M451</accession>
<evidence type="ECO:0000313" key="2">
    <source>
        <dbReference type="Proteomes" id="UP000026962"/>
    </source>
</evidence>
<keyword evidence="2" id="KW-1185">Reference proteome</keyword>
<protein>
    <submittedName>
        <fullName evidence="1">Uncharacterized protein</fullName>
    </submittedName>
</protein>
<sequence length="117" mass="12707">MFMALSPLVPPSTWAAHALASLPSPINPLHSQQNHFICKQHSDLSISTSHLQSKSSFSQKHSRTMISSRKLAQLAKKWQRMVASSGQRTASIDGCCSTATVYVADKGLSDGVRNVLD</sequence>